<proteinExistence type="predicted"/>
<dbReference type="GO" id="GO:0004664">
    <property type="term" value="F:prephenate dehydratase activity"/>
    <property type="evidence" value="ECO:0007669"/>
    <property type="project" value="InterPro"/>
</dbReference>
<feature type="domain" description="Gingipain" evidence="3">
    <location>
        <begin position="248"/>
        <end position="573"/>
    </location>
</feature>
<dbReference type="InterPro" id="IPR012600">
    <property type="entry name" value="Propeptide_C25"/>
</dbReference>
<evidence type="ECO:0000259" key="3">
    <source>
        <dbReference type="Pfam" id="PF01364"/>
    </source>
</evidence>
<evidence type="ECO:0000256" key="2">
    <source>
        <dbReference type="SAM" id="SignalP"/>
    </source>
</evidence>
<evidence type="ECO:0000259" key="5">
    <source>
        <dbReference type="Pfam" id="PF18962"/>
    </source>
</evidence>
<evidence type="ECO:0000313" key="6">
    <source>
        <dbReference type="EMBL" id="TKJ41670.1"/>
    </source>
</evidence>
<dbReference type="Gene3D" id="3.40.50.10390">
    <property type="entry name" value="Gingipain r, domain 1"/>
    <property type="match status" value="1"/>
</dbReference>
<accession>A0A532V374</accession>
<dbReference type="InterPro" id="IPR029030">
    <property type="entry name" value="Caspase-like_dom_sf"/>
</dbReference>
<name>A0A532V374_UNCL8</name>
<dbReference type="Gene3D" id="2.60.40.3800">
    <property type="match status" value="1"/>
</dbReference>
<organism evidence="6 7">
    <name type="scientific">candidate division LCP-89 bacterium B3_LCP</name>
    <dbReference type="NCBI Taxonomy" id="2012998"/>
    <lineage>
        <taxon>Bacteria</taxon>
        <taxon>Pseudomonadati</taxon>
        <taxon>Bacteria division LCP-89</taxon>
    </lineage>
</organism>
<dbReference type="InterPro" id="IPR001769">
    <property type="entry name" value="Gingipain"/>
</dbReference>
<evidence type="ECO:0000256" key="1">
    <source>
        <dbReference type="ARBA" id="ARBA00022729"/>
    </source>
</evidence>
<dbReference type="Gene3D" id="3.40.50.1460">
    <property type="match status" value="1"/>
</dbReference>
<dbReference type="InterPro" id="IPR013783">
    <property type="entry name" value="Ig-like_fold"/>
</dbReference>
<evidence type="ECO:0008006" key="8">
    <source>
        <dbReference type="Google" id="ProtNLM"/>
    </source>
</evidence>
<dbReference type="Pfam" id="PF08126">
    <property type="entry name" value="Propeptide_C25"/>
    <property type="match status" value="1"/>
</dbReference>
<dbReference type="GO" id="GO:0005576">
    <property type="term" value="C:extracellular region"/>
    <property type="evidence" value="ECO:0007669"/>
    <property type="project" value="UniProtKB-SubCell"/>
</dbReference>
<dbReference type="Pfam" id="PF18962">
    <property type="entry name" value="Por_Secre_tail"/>
    <property type="match status" value="1"/>
</dbReference>
<dbReference type="GO" id="GO:0009094">
    <property type="term" value="P:L-phenylalanine biosynthetic process"/>
    <property type="evidence" value="ECO:0007669"/>
    <property type="project" value="InterPro"/>
</dbReference>
<evidence type="ECO:0000313" key="7">
    <source>
        <dbReference type="Proteomes" id="UP000319619"/>
    </source>
</evidence>
<comment type="caution">
    <text evidence="6">The sequence shown here is derived from an EMBL/GenBank/DDBJ whole genome shotgun (WGS) entry which is preliminary data.</text>
</comment>
<dbReference type="EMBL" id="NJBN01000002">
    <property type="protein sequence ID" value="TKJ41670.1"/>
    <property type="molecule type" value="Genomic_DNA"/>
</dbReference>
<dbReference type="InterPro" id="IPR018528">
    <property type="entry name" value="Preph_deHydtase_CS"/>
</dbReference>
<protein>
    <recommendedName>
        <fullName evidence="8">Gingipain R</fullName>
    </recommendedName>
</protein>
<dbReference type="InterPro" id="IPR026444">
    <property type="entry name" value="Secre_tail"/>
</dbReference>
<dbReference type="SUPFAM" id="SSF52129">
    <property type="entry name" value="Caspase-like"/>
    <property type="match status" value="1"/>
</dbReference>
<dbReference type="Gene3D" id="2.60.40.4070">
    <property type="match status" value="1"/>
</dbReference>
<dbReference type="InterPro" id="IPR038490">
    <property type="entry name" value="Gingipain_propep_sf"/>
</dbReference>
<dbReference type="Proteomes" id="UP000319619">
    <property type="component" value="Unassembled WGS sequence"/>
</dbReference>
<dbReference type="NCBIfam" id="TIGR04183">
    <property type="entry name" value="Por_Secre_tail"/>
    <property type="match status" value="1"/>
</dbReference>
<sequence>MKLTNTSIYALSLAMILFCFTTVQAEWIAMDAAAPAAPEVKLVSHTSSATVLDVTLAGFYSDEIAEGNEIYQMLSFGDNAALREVGKPQLPVITELIGIPDRSDLRVSMEVLDAVTLTGYNIWPAQEMELDGEDTPPFFIDAQFYTQNGSYPDRNALVSEPQIWRDVRLTRLETRPVSYNPVTDELTVATKMRVKIEYFGQNATRQFTRNRTPINVNFQKLYRAAVINFDHLGYPLDNGGTDNPGTKYLVVTTTPAIPYIQDLVDFRHAQGYETEVRVIEPGFSTAEEIKAYVTELYNLYGLEHILIVGDAYYSGGQVDVPMYYWVDSYSDSWYTMMDGPGDYLADLSCGRIVYDGPTDLTHQIDKTMAYLTAPEVSNWAEHTLLVAHSEQYPLKYTQCKEEIRTYPYSIQVPIFGTAYGGAGASNQDVIDYLNTYSSGILNYRGHGSQTGWASWGTSGSFTATHVYQLTNYDRYFVHYDVCCDNMDFPGYNGDCLAEAFMKAPAAAIAINGAIIPSYTIPNHDYDKEFYKAIYDLGINQIGYASNFANITVYNLHGAIGESNIRTYLWLGDACVDAWTNTMQTLTVTHPSVMLIGTSTLDVNVGFEGALVCAQNSEVYAAGYTDNTGSITLEFNPAPAQPGDLTITVSAHNYLTYQQVIQIIPPSGPFVVYESVEVADDLLGNNNGQLDFGETSNLTITAENVGVALATGVTLNVLTAEPLITILDGTEYVGDIAAGGMATADHGFSIEADPSIADGQGLLFTLEAVSDTTWTSNFSIVAHAPDCEYTSHIIDDPPPGNQNGNFDPGESGTIYIEITNEGSSAVPDLHILLSTADPFVTVPNEPLNIGTLEPGASAQYLDYSVTISASCPQEHVATLNLAFTGGGYSGSDSFEITIGDLMYAPTGPDGYGYYAYDINDGGNAPVFEWIEVAPAGGGPGVEVTALTGQDDRSTLVALPFSFQYYGTDYTDLTICTNGWLALGDATPDSDWSNSAIPDLDGPVSMVAPFWEDMNMETGGQVATYYDVVEGYFVVEFFRVPQWTPATALETFEVIFYDPTVHVTPTGDGKILMQYQQVSDPSSCTVGIENATETDGLQYLLEGTYDIHATPIGAEMAILYMAASMGSDVTVTLTPVGLPIQIPATGGSFDYNIALTNNVATQISCDLWCDVTLPNGSSYGPTLGPVALTIPGGFAGNRDRVQNVPGVAPTGMYTYNGYAGVYPSVIWDMDSFLFEKLATGDGAQVGSWTNYGEPFEQWMTAISSEVVVPDEYSLTQNYPNPFNPVTSISFGLPEAGYVKLAVYDLLGRQVALLVDGHREAGLQEVSFDAHELSSGMYLYRIEAGDFTAVRKMVLMK</sequence>
<feature type="signal peptide" evidence="2">
    <location>
        <begin position="1"/>
        <end position="25"/>
    </location>
</feature>
<keyword evidence="1 2" id="KW-0732">Signal</keyword>
<evidence type="ECO:0000259" key="4">
    <source>
        <dbReference type="Pfam" id="PF08126"/>
    </source>
</evidence>
<dbReference type="Pfam" id="PF01364">
    <property type="entry name" value="Peptidase_C25"/>
    <property type="match status" value="1"/>
</dbReference>
<feature type="domain" description="Secretion system C-terminal sorting" evidence="5">
    <location>
        <begin position="1276"/>
        <end position="1351"/>
    </location>
</feature>
<dbReference type="GO" id="GO:0004197">
    <property type="term" value="F:cysteine-type endopeptidase activity"/>
    <property type="evidence" value="ECO:0007669"/>
    <property type="project" value="InterPro"/>
</dbReference>
<feature type="chain" id="PRO_5021952542" description="Gingipain R" evidence="2">
    <location>
        <begin position="26"/>
        <end position="1354"/>
    </location>
</feature>
<dbReference type="Gene3D" id="2.60.40.10">
    <property type="entry name" value="Immunoglobulins"/>
    <property type="match status" value="1"/>
</dbReference>
<dbReference type="GO" id="GO:0046872">
    <property type="term" value="F:metal ion binding"/>
    <property type="evidence" value="ECO:0007669"/>
    <property type="project" value="UniProtKB-KW"/>
</dbReference>
<reference evidence="6 7" key="1">
    <citation type="submission" date="2017-06" db="EMBL/GenBank/DDBJ databases">
        <title>Novel microbial phyla capable of carbon fixation and sulfur reduction in deep-sea sediments.</title>
        <authorList>
            <person name="Huang J."/>
            <person name="Baker B."/>
            <person name="Wang Y."/>
        </authorList>
    </citation>
    <scope>NUCLEOTIDE SEQUENCE [LARGE SCALE GENOMIC DNA]</scope>
    <source>
        <strain evidence="6">B3_LCP</strain>
    </source>
</reference>
<feature type="domain" description="Gingipain propeptide" evidence="4">
    <location>
        <begin position="37"/>
        <end position="230"/>
    </location>
</feature>
<dbReference type="GO" id="GO:0006508">
    <property type="term" value="P:proteolysis"/>
    <property type="evidence" value="ECO:0007669"/>
    <property type="project" value="InterPro"/>
</dbReference>
<dbReference type="PROSITE" id="PS00858">
    <property type="entry name" value="PREPHENATE_DEHYDR_2"/>
    <property type="match status" value="1"/>
</dbReference>
<gene>
    <name evidence="6" type="ORF">CEE37_03635</name>
</gene>
<dbReference type="InterPro" id="IPR029031">
    <property type="entry name" value="Gingipain_N_sf"/>
</dbReference>